<dbReference type="EMBL" id="OP413838">
    <property type="protein sequence ID" value="UYL64838.1"/>
    <property type="molecule type" value="Genomic_DNA"/>
</dbReference>
<gene>
    <name evidence="1" type="ORF">OFDIEDLO_00042</name>
</gene>
<sequence>MIRQILVTNIGAQNLKNALKGDSTWSVGAIGFGSDGTYSSGDETDLLDSNATYFDASVTEPSEDTITYNITVWGGQVPSPVREIGLTKSTTETDGYLFLRAVCDPIHISNTSSWIFISLSLTFR</sequence>
<evidence type="ECO:0000313" key="2">
    <source>
        <dbReference type="Proteomes" id="UP001156193"/>
    </source>
</evidence>
<name>A0ABY6GMI8_9CAUD</name>
<reference evidence="1 2" key="1">
    <citation type="submission" date="2022-09" db="EMBL/GenBank/DDBJ databases">
        <title>Evolutionary Diversification of Methanotrophic Ca. Methanophagales (ANME-1) and Their Expansive Virome.</title>
        <authorList>
            <person name="Laso-Perez R."/>
            <person name="Wu F."/>
            <person name="Cremiere A."/>
            <person name="Speth D."/>
            <person name="Magyar J.S."/>
            <person name="Krupovic M."/>
            <person name="Orphan V.J."/>
        </authorList>
    </citation>
    <scope>NUCLEOTIDE SEQUENCE [LARGE SCALE GENOMIC DNA]</scope>
    <source>
        <strain evidence="1">PBV299</strain>
    </source>
</reference>
<proteinExistence type="predicted"/>
<dbReference type="Proteomes" id="UP001156193">
    <property type="component" value="Segment"/>
</dbReference>
<organism evidence="1 2">
    <name type="scientific">Methanophagales virus PBV299</name>
    <dbReference type="NCBI Taxonomy" id="2987730"/>
    <lineage>
        <taxon>Viruses</taxon>
        <taxon>Duplodnaviria</taxon>
        <taxon>Heunggongvirae</taxon>
        <taxon>Uroviricota</taxon>
        <taxon>Caudoviricetes</taxon>
        <taxon>Nakonvirales</taxon>
        <taxon>Ahpuchviridae</taxon>
        <taxon>Kisinvirus</taxon>
        <taxon>Kisinvirus pescaderoense</taxon>
    </lineage>
</organism>
<evidence type="ECO:0000313" key="1">
    <source>
        <dbReference type="EMBL" id="UYL64838.1"/>
    </source>
</evidence>
<protein>
    <submittedName>
        <fullName evidence="1">Uncharacterized protein</fullName>
    </submittedName>
</protein>
<accession>A0ABY6GMI8</accession>
<keyword evidence="2" id="KW-1185">Reference proteome</keyword>